<dbReference type="Proteomes" id="UP000041254">
    <property type="component" value="Unassembled WGS sequence"/>
</dbReference>
<dbReference type="InParanoid" id="A0A0G4F5M9"/>
<organism evidence="1 2">
    <name type="scientific">Vitrella brassicaformis (strain CCMP3155)</name>
    <dbReference type="NCBI Taxonomy" id="1169540"/>
    <lineage>
        <taxon>Eukaryota</taxon>
        <taxon>Sar</taxon>
        <taxon>Alveolata</taxon>
        <taxon>Colpodellida</taxon>
        <taxon>Vitrellaceae</taxon>
        <taxon>Vitrella</taxon>
    </lineage>
</organism>
<name>A0A0G4F5M9_VITBC</name>
<sequence>MLRPLLCQLASSCRCLYVQQRSLFSLSPHVRFSSMPEFAKPPTRLDALLPVCLKADGNMTARLYPDWDARLGTPTIELALISAEPPELAPPSNTQSQAGGEQEGMQGSVATTCAFMRPAFKIRLDGPMVARLLAVDGWGVSKQTVKDKESELMYGVRQGCVYLKMKERKMGNPGWGGRGGGYGYRSGGGGGGGGDKEGESLATRLAPGEAVVLRRMLKFALPNMLGWTTENTKYQAGWKAAQTT</sequence>
<dbReference type="VEuPathDB" id="CryptoDB:Vbra_14418"/>
<evidence type="ECO:0000313" key="2">
    <source>
        <dbReference type="Proteomes" id="UP000041254"/>
    </source>
</evidence>
<dbReference type="EMBL" id="CDMY01000375">
    <property type="protein sequence ID" value="CEM07046.1"/>
    <property type="molecule type" value="Genomic_DNA"/>
</dbReference>
<dbReference type="AlphaFoldDB" id="A0A0G4F5M9"/>
<reference evidence="1 2" key="1">
    <citation type="submission" date="2014-11" db="EMBL/GenBank/DDBJ databases">
        <authorList>
            <person name="Zhu J."/>
            <person name="Qi W."/>
            <person name="Song R."/>
        </authorList>
    </citation>
    <scope>NUCLEOTIDE SEQUENCE [LARGE SCALE GENOMIC DNA]</scope>
</reference>
<gene>
    <name evidence="1" type="ORF">Vbra_14418</name>
</gene>
<keyword evidence="2" id="KW-1185">Reference proteome</keyword>
<accession>A0A0G4F5M9</accession>
<proteinExistence type="predicted"/>
<evidence type="ECO:0000313" key="1">
    <source>
        <dbReference type="EMBL" id="CEM07046.1"/>
    </source>
</evidence>
<protein>
    <submittedName>
        <fullName evidence="1">Uncharacterized protein</fullName>
    </submittedName>
</protein>